<dbReference type="PANTHER" id="PTHR30121:SF6">
    <property type="entry name" value="SLR6007 PROTEIN"/>
    <property type="match status" value="1"/>
</dbReference>
<dbReference type="RefSeq" id="WP_144204645.1">
    <property type="nucleotide sequence ID" value="NZ_CABHNH010000034.1"/>
</dbReference>
<evidence type="ECO:0000256" key="1">
    <source>
        <dbReference type="SAM" id="MobiDB-lite"/>
    </source>
</evidence>
<proteinExistence type="predicted"/>
<dbReference type="SUPFAM" id="SSF52540">
    <property type="entry name" value="P-loop containing nucleoside triphosphate hydrolases"/>
    <property type="match status" value="1"/>
</dbReference>
<dbReference type="InterPro" id="IPR051162">
    <property type="entry name" value="T4SS_component"/>
</dbReference>
<dbReference type="PANTHER" id="PTHR30121">
    <property type="entry name" value="UNCHARACTERIZED PROTEIN YJGR-RELATED"/>
    <property type="match status" value="1"/>
</dbReference>
<dbReference type="EMBL" id="PDXQ01000002">
    <property type="protein sequence ID" value="TRZ28320.1"/>
    <property type="molecule type" value="Genomic_DNA"/>
</dbReference>
<dbReference type="Gene3D" id="3.40.50.300">
    <property type="entry name" value="P-loop containing nucleotide triphosphate hydrolases"/>
    <property type="match status" value="1"/>
</dbReference>
<gene>
    <name evidence="2" type="ORF">AUF17_16475</name>
</gene>
<name>A0A8B5VSV6_ENTAV</name>
<feature type="region of interest" description="Disordered" evidence="1">
    <location>
        <begin position="1"/>
        <end position="23"/>
    </location>
</feature>
<organism evidence="2 3">
    <name type="scientific">Enterococcus avium</name>
    <name type="common">Streptococcus avium</name>
    <dbReference type="NCBI Taxonomy" id="33945"/>
    <lineage>
        <taxon>Bacteria</taxon>
        <taxon>Bacillati</taxon>
        <taxon>Bacillota</taxon>
        <taxon>Bacilli</taxon>
        <taxon>Lactobacillales</taxon>
        <taxon>Enterococcaceae</taxon>
        <taxon>Enterococcus</taxon>
    </lineage>
</organism>
<protein>
    <submittedName>
        <fullName evidence="2">TraC-F-type conjugal transfer protein</fullName>
    </submittedName>
</protein>
<accession>A0A8B5VSV6</accession>
<comment type="caution">
    <text evidence="2">The sequence shown here is derived from an EMBL/GenBank/DDBJ whole genome shotgun (WGS) entry which is preliminary data.</text>
</comment>
<dbReference type="Proteomes" id="UP000316316">
    <property type="component" value="Unassembled WGS sequence"/>
</dbReference>
<dbReference type="AlphaFoldDB" id="A0A8B5VSV6"/>
<sequence length="797" mass="91413">MNLFKRKMSRKLTKSQKNKKKRLVQNAATTQNTLKYTSNFESGLMHIVDNEYSKMFELGNLDYEVASEEDKLNVVVNYAEALNTLDKQSRYQMLVLNKRVKSSMLENILLPPQGDSYDIYRSEINDIITDRFMNDQKSFERKRFAIFSTHAKTPKQADRQLDTMGKNFKKRFEESDNYLDFNSCSGVKRMKVMSSLLRPGKHFSTTYRDIALSGLTSKAFVAPGRIKFYDESFKIDDKYGKVMYIRDYPENLEDRLINEICETGHELAISIHAKPYDIVKAKKDLNTKHMQNKTDIVHQQKKNFKDGLSEDMVSGLASEVDKTTKELAEEMRQNGQRMFSGVFTVLLIEETKEKLNLAVKDVKEQAQALGVEFDDVFQMQEEALNTILPIGKPYLDVQKNYMRDMTTSNIATQIPFTNTELQSPTGKYYGQNQLSNNIITIDRKRDLNTPSGLIFGTSGSGKGMTAKWGLIYDLLTTIKRIVADGAKKEHCIIVDPEDEYSPIGKVFGAEILDISSGTNHHLNILDMADSSMLDAEDRKVDLVKEKANLLVSLFESILKNFSDEEASMVDRVTRLTYQRFENIDRQPTLVDWYEVLKEQPESFAQQLVIKVEPYTIGSQDIFAHETNIDLTAPFIIFNIKHLDDRLKAFAMKVILDQVWKQVVSYQNKLTIHLYFDELQLNFDTEQNASWFFKLWSRIRKYGAVTTGITQNVGTLLEKSAGQKMISNSEFIVLLRQKLVDMDHLKRVIKIPVSLQKYAGERVPKGTGLIYAGGNIVPFENHIPEDTKLFELMNTDAA</sequence>
<evidence type="ECO:0000313" key="3">
    <source>
        <dbReference type="Proteomes" id="UP000316316"/>
    </source>
</evidence>
<evidence type="ECO:0000313" key="2">
    <source>
        <dbReference type="EMBL" id="TRZ28320.1"/>
    </source>
</evidence>
<dbReference type="InterPro" id="IPR027417">
    <property type="entry name" value="P-loop_NTPase"/>
</dbReference>
<dbReference type="NCBIfam" id="NF045971">
    <property type="entry name" value="conju_CD1110"/>
    <property type="match status" value="1"/>
</dbReference>
<dbReference type="Gene3D" id="1.10.8.730">
    <property type="match status" value="1"/>
</dbReference>
<reference evidence="2 3" key="1">
    <citation type="submission" date="2017-10" db="EMBL/GenBank/DDBJ databases">
        <title>FDA dAtabase for Regulatory Grade micrObial Sequences (FDA-ARGOS): Supporting development and validation of Infectious Disease Dx tests.</title>
        <authorList>
            <person name="Campos J."/>
            <person name="Goldberg B."/>
            <person name="Tallon L.J."/>
            <person name="Sadzewicz L."/>
            <person name="Sengamalay N."/>
            <person name="Ott S."/>
            <person name="Godinez A."/>
            <person name="Nagaraj S."/>
            <person name="Vyas G."/>
            <person name="Aluvathingal J."/>
            <person name="Nadendla S."/>
            <person name="Geyer C."/>
            <person name="Nandy P."/>
            <person name="Hobson J."/>
            <person name="Sichtig H."/>
        </authorList>
    </citation>
    <scope>NUCLEOTIDE SEQUENCE [LARGE SCALE GENOMIC DNA]</scope>
    <source>
        <strain evidence="2 3">FDAARGOS_185</strain>
    </source>
</reference>